<evidence type="ECO:0000256" key="2">
    <source>
        <dbReference type="SAM" id="SignalP"/>
    </source>
</evidence>
<accession>A0A7X6D665</accession>
<evidence type="ECO:0000313" key="3">
    <source>
        <dbReference type="EMBL" id="NJQ08845.1"/>
    </source>
</evidence>
<keyword evidence="4" id="KW-1185">Reference proteome</keyword>
<evidence type="ECO:0000256" key="1">
    <source>
        <dbReference type="SAM" id="Phobius"/>
    </source>
</evidence>
<keyword evidence="1" id="KW-0812">Transmembrane</keyword>
<sequence length="77" mass="8063">MNKKRTVRAGAVTLGTLMMLMATSPAAHALVRDDGDDPGTGLSVFETLAYFVIAPIALFAVIAALVIVTDKSRKQGS</sequence>
<feature type="transmembrane region" description="Helical" evidence="1">
    <location>
        <begin position="48"/>
        <end position="68"/>
    </location>
</feature>
<dbReference type="AlphaFoldDB" id="A0A7X6D665"/>
<evidence type="ECO:0008006" key="5">
    <source>
        <dbReference type="Google" id="ProtNLM"/>
    </source>
</evidence>
<keyword evidence="1" id="KW-0472">Membrane</keyword>
<keyword evidence="2" id="KW-0732">Signal</keyword>
<dbReference type="RefSeq" id="WP_167975033.1">
    <property type="nucleotide sequence ID" value="NZ_BHZG01000075.1"/>
</dbReference>
<evidence type="ECO:0000313" key="4">
    <source>
        <dbReference type="Proteomes" id="UP000578686"/>
    </source>
</evidence>
<dbReference type="EMBL" id="JAAVJD010000470">
    <property type="protein sequence ID" value="NJQ08845.1"/>
    <property type="molecule type" value="Genomic_DNA"/>
</dbReference>
<protein>
    <recommendedName>
        <fullName evidence="5">Secreted protein</fullName>
    </recommendedName>
</protein>
<feature type="chain" id="PRO_5030898715" description="Secreted protein" evidence="2">
    <location>
        <begin position="30"/>
        <end position="77"/>
    </location>
</feature>
<comment type="caution">
    <text evidence="3">The sequence shown here is derived from an EMBL/GenBank/DDBJ whole genome shotgun (WGS) entry which is preliminary data.</text>
</comment>
<keyword evidence="1" id="KW-1133">Transmembrane helix</keyword>
<proteinExistence type="predicted"/>
<name>A0A7X6D665_9ACTN</name>
<feature type="signal peptide" evidence="2">
    <location>
        <begin position="1"/>
        <end position="29"/>
    </location>
</feature>
<reference evidence="3 4" key="1">
    <citation type="submission" date="2020-03" db="EMBL/GenBank/DDBJ databases">
        <title>Draft genome of Streptomyces sp. ventii, isolated from the Axial Seamount in the Pacific Ocean, and resequencing of the two type strains Streptomyces lonarensis strain NCL 716 and Streptomyces bohaiensis strain 11A07.</title>
        <authorList>
            <person name="Loughran R.M."/>
            <person name="Pfannmuller K.M."/>
            <person name="Wasson B.J."/>
            <person name="Deadmond M.C."/>
            <person name="Paddock B.E."/>
            <person name="Koyack M.J."/>
            <person name="Gallegos D.A."/>
            <person name="Mitchell E.A."/>
            <person name="Ushijima B."/>
            <person name="Saw J.H."/>
            <person name="Mcphail K.L."/>
            <person name="Videau P."/>
        </authorList>
    </citation>
    <scope>NUCLEOTIDE SEQUENCE [LARGE SCALE GENOMIC DNA]</scope>
    <source>
        <strain evidence="3 4">NCL716</strain>
    </source>
</reference>
<organism evidence="3 4">
    <name type="scientific">Streptomyces lonarensis</name>
    <dbReference type="NCBI Taxonomy" id="700599"/>
    <lineage>
        <taxon>Bacteria</taxon>
        <taxon>Bacillati</taxon>
        <taxon>Actinomycetota</taxon>
        <taxon>Actinomycetes</taxon>
        <taxon>Kitasatosporales</taxon>
        <taxon>Streptomycetaceae</taxon>
        <taxon>Streptomyces</taxon>
    </lineage>
</organism>
<dbReference type="Proteomes" id="UP000578686">
    <property type="component" value="Unassembled WGS sequence"/>
</dbReference>
<gene>
    <name evidence="3" type="ORF">HCN56_25580</name>
</gene>